<name>A0A194WZC3_MOLSC</name>
<dbReference type="InterPro" id="IPR012338">
    <property type="entry name" value="Beta-lactam/transpept-like"/>
</dbReference>
<dbReference type="AlphaFoldDB" id="A0A194WZC3"/>
<feature type="domain" description="Beta-lactamase-related" evidence="1">
    <location>
        <begin position="27"/>
        <end position="397"/>
    </location>
</feature>
<protein>
    <submittedName>
        <fullName evidence="2">Beta-lactamase/transpeptidase-like protein</fullName>
    </submittedName>
</protein>
<gene>
    <name evidence="2" type="ORF">LY89DRAFT_699513</name>
</gene>
<dbReference type="KEGG" id="psco:LY89DRAFT_699513"/>
<dbReference type="RefSeq" id="XP_018067307.1">
    <property type="nucleotide sequence ID" value="XM_018217059.1"/>
</dbReference>
<dbReference type="InParanoid" id="A0A194WZC3"/>
<dbReference type="PANTHER" id="PTHR43283">
    <property type="entry name" value="BETA-LACTAMASE-RELATED"/>
    <property type="match status" value="1"/>
</dbReference>
<dbReference type="STRING" id="149040.A0A194WZC3"/>
<organism evidence="2 3">
    <name type="scientific">Mollisia scopiformis</name>
    <name type="common">Conifer needle endophyte fungus</name>
    <name type="synonym">Phialocephala scopiformis</name>
    <dbReference type="NCBI Taxonomy" id="149040"/>
    <lineage>
        <taxon>Eukaryota</taxon>
        <taxon>Fungi</taxon>
        <taxon>Dikarya</taxon>
        <taxon>Ascomycota</taxon>
        <taxon>Pezizomycotina</taxon>
        <taxon>Leotiomycetes</taxon>
        <taxon>Helotiales</taxon>
        <taxon>Mollisiaceae</taxon>
        <taxon>Mollisia</taxon>
    </lineage>
</organism>
<sequence length="416" mass="46387">MAPHTLSSEGASKIREAIDSVTSDPKTQIPGFVFVSINNQGDELIAHASGHRGADSKQAMDLESVFWIASCTKMVGGIACLQAVERGVLGLDDGEQVEKLCPELKRAKILKGFDENDRPILVEKKNKITLRMLLSHTAGFGYTFFNPEIRKFGLPKGLDEFSGDIKDIEHPLLFEPGTKWNYGTSIDWACILLERATGDSLSTYIQTNIFSPLKITNMSFFPPDEMKQHLAHMNQRYPDGHLTEREHLLRKPLYEHTDEQKKGILNSAGAGLFAQPREYVKIIAMLLNDGTCPKTRAQILKPSTIAEMFTNQIPSMPNFAREPIAAATPELTNPIPELYPQPREQEQGWGLTFMLTVHEGATGRGRNTAWWAGLANLFWWADRERGVGGMVASQILPFAGEWFCLREEGGVWANCV</sequence>
<dbReference type="Pfam" id="PF00144">
    <property type="entry name" value="Beta-lactamase"/>
    <property type="match status" value="1"/>
</dbReference>
<dbReference type="SUPFAM" id="SSF56601">
    <property type="entry name" value="beta-lactamase/transpeptidase-like"/>
    <property type="match status" value="1"/>
</dbReference>
<dbReference type="InterPro" id="IPR050789">
    <property type="entry name" value="Diverse_Enzym_Activities"/>
</dbReference>
<dbReference type="EMBL" id="KQ947423">
    <property type="protein sequence ID" value="KUJ12952.1"/>
    <property type="molecule type" value="Genomic_DNA"/>
</dbReference>
<dbReference type="GeneID" id="28826785"/>
<accession>A0A194WZC3</accession>
<dbReference type="PANTHER" id="PTHR43283:SF3">
    <property type="entry name" value="BETA-LACTAMASE FAMILY PROTEIN (AFU_ORTHOLOGUE AFUA_5G07500)"/>
    <property type="match status" value="1"/>
</dbReference>
<dbReference type="OrthoDB" id="428260at2759"/>
<evidence type="ECO:0000313" key="2">
    <source>
        <dbReference type="EMBL" id="KUJ12952.1"/>
    </source>
</evidence>
<dbReference type="Gene3D" id="3.40.710.10">
    <property type="entry name" value="DD-peptidase/beta-lactamase superfamily"/>
    <property type="match status" value="1"/>
</dbReference>
<evidence type="ECO:0000259" key="1">
    <source>
        <dbReference type="Pfam" id="PF00144"/>
    </source>
</evidence>
<evidence type="ECO:0000313" key="3">
    <source>
        <dbReference type="Proteomes" id="UP000070700"/>
    </source>
</evidence>
<dbReference type="InterPro" id="IPR001466">
    <property type="entry name" value="Beta-lactam-related"/>
</dbReference>
<proteinExistence type="predicted"/>
<keyword evidence="3" id="KW-1185">Reference proteome</keyword>
<reference evidence="2 3" key="1">
    <citation type="submission" date="2015-10" db="EMBL/GenBank/DDBJ databases">
        <title>Full genome of DAOMC 229536 Phialocephala scopiformis, a fungal endophyte of spruce producing the potent anti-insectan compound rugulosin.</title>
        <authorList>
            <consortium name="DOE Joint Genome Institute"/>
            <person name="Walker A.K."/>
            <person name="Frasz S.L."/>
            <person name="Seifert K.A."/>
            <person name="Miller J.D."/>
            <person name="Mondo S.J."/>
            <person name="Labutti K."/>
            <person name="Lipzen A."/>
            <person name="Dockter R."/>
            <person name="Kennedy M."/>
            <person name="Grigoriev I.V."/>
            <person name="Spatafora J.W."/>
        </authorList>
    </citation>
    <scope>NUCLEOTIDE SEQUENCE [LARGE SCALE GENOMIC DNA]</scope>
    <source>
        <strain evidence="2 3">CBS 120377</strain>
    </source>
</reference>
<dbReference type="Proteomes" id="UP000070700">
    <property type="component" value="Unassembled WGS sequence"/>
</dbReference>